<dbReference type="InterPro" id="IPR029447">
    <property type="entry name" value="DUF4439"/>
</dbReference>
<dbReference type="SUPFAM" id="SSF47240">
    <property type="entry name" value="Ferritin-like"/>
    <property type="match status" value="1"/>
</dbReference>
<sequence length="148" mass="15976">MSEFSEQVAAALGDALGAEHAALWVYGLAGAFAGEARVRSAVDEALEQHRRLRDTAEQAMRQADLTPTPAQPAYDVGPVANQSAAIELLITAERDCEVGWRAVLDTTEDRGLRRTALDGLTTAATRATRWRLTLGRQPAVEHLPGQRS</sequence>
<dbReference type="EMBL" id="RSAA01000014">
    <property type="protein sequence ID" value="RRO16143.1"/>
    <property type="molecule type" value="Genomic_DNA"/>
</dbReference>
<dbReference type="CDD" id="cd00657">
    <property type="entry name" value="Ferritin_like"/>
    <property type="match status" value="1"/>
</dbReference>
<feature type="domain" description="DUF4439" evidence="1">
    <location>
        <begin position="11"/>
        <end position="146"/>
    </location>
</feature>
<comment type="caution">
    <text evidence="2">The sequence shown here is derived from an EMBL/GenBank/DDBJ whole genome shotgun (WGS) entry which is preliminary data.</text>
</comment>
<dbReference type="Pfam" id="PF14530">
    <property type="entry name" value="DUF4439"/>
    <property type="match status" value="1"/>
</dbReference>
<dbReference type="InterPro" id="IPR009078">
    <property type="entry name" value="Ferritin-like_SF"/>
</dbReference>
<evidence type="ECO:0000313" key="3">
    <source>
        <dbReference type="Proteomes" id="UP000274515"/>
    </source>
</evidence>
<dbReference type="RefSeq" id="WP_125090934.1">
    <property type="nucleotide sequence ID" value="NZ_RSAA01000014.1"/>
</dbReference>
<keyword evidence="3" id="KW-1185">Reference proteome</keyword>
<dbReference type="Gene3D" id="1.20.1260.10">
    <property type="match status" value="1"/>
</dbReference>
<dbReference type="AlphaFoldDB" id="A0A3R8NZB7"/>
<accession>A0A3R8NZB7</accession>
<dbReference type="Proteomes" id="UP000274515">
    <property type="component" value="Unassembled WGS sequence"/>
</dbReference>
<evidence type="ECO:0000259" key="1">
    <source>
        <dbReference type="Pfam" id="PF14530"/>
    </source>
</evidence>
<dbReference type="OrthoDB" id="5192349at2"/>
<proteinExistence type="predicted"/>
<organism evidence="2 3">
    <name type="scientific">Saccharopolyspora rhizosphaerae</name>
    <dbReference type="NCBI Taxonomy" id="2492662"/>
    <lineage>
        <taxon>Bacteria</taxon>
        <taxon>Bacillati</taxon>
        <taxon>Actinomycetota</taxon>
        <taxon>Actinomycetes</taxon>
        <taxon>Pseudonocardiales</taxon>
        <taxon>Pseudonocardiaceae</taxon>
        <taxon>Saccharopolyspora</taxon>
    </lineage>
</organism>
<gene>
    <name evidence="2" type="ORF">EIL87_13885</name>
</gene>
<name>A0A3R8NZB7_9PSEU</name>
<evidence type="ECO:0000313" key="2">
    <source>
        <dbReference type="EMBL" id="RRO16143.1"/>
    </source>
</evidence>
<protein>
    <submittedName>
        <fullName evidence="2">DUF4439 domain-containing protein</fullName>
    </submittedName>
</protein>
<reference evidence="2 3" key="1">
    <citation type="submission" date="2018-11" db="EMBL/GenBank/DDBJ databases">
        <title>Saccharopolyspora rhizosphaerae sp. nov., an actinomycete isolated from rhizosphere soil in Thailand.</title>
        <authorList>
            <person name="Intra B."/>
            <person name="Euanorasetr J."/>
            <person name="Take A."/>
            <person name="Inahashi Y."/>
            <person name="Mori M."/>
            <person name="Panbangred W."/>
            <person name="Matsumoto A."/>
        </authorList>
    </citation>
    <scope>NUCLEOTIDE SEQUENCE [LARGE SCALE GENOMIC DNA]</scope>
    <source>
        <strain evidence="2 3">H219</strain>
    </source>
</reference>
<dbReference type="InterPro" id="IPR012347">
    <property type="entry name" value="Ferritin-like"/>
</dbReference>